<sequence length="810" mass="89098">MKGRRFSTGHSDRSDPSSPSEVRAPISSRKPSSGYHGESQSYLDTATSTASPPSSDFRVGEAVRKTSPRVAMKNSTSLPNFSSGKDSGFDEAPVVEDVSNTVTRGSRGSGGAFIVSGVFNDSSRMFIPAPPSPTPDYDDDGDSDGNESDILQSSQFYVVSSPQTFPTKKPLGTRDSLSDDSLQSAPVIPSKVKKFPEASQNPLQSMMKEFHKGLPPPDQENAFSDDSLEESTTSPSGPSSISHRKYLQNSLESLISMESSTASFDYMNEGQARNASYGNPSLRPAPSVPKIPNNKTNNSSKDRKDINGKVKKSFSLNENAENRIDSVQSTRLNTKNQRESLSNAKGSKVERAGKFETIRTMLKEGLLEGLDERPPEFKPPPPSKKSPTSDRTDSGLSSLFSTTKSIESGRNNNHSDILSTAPAQDMNSSNFIDHEFGKSETLHSQSSITHERNRDDGDEVEVLMDDKIEIPSPPPKTDSVHRLPKANPSRENARASLRDANHSVSSPQRDFQSRPSFRSVPPTPSSSKNTSWLHRTANNEHNEMVEVSSIYSHCGTGDRVTHVDDLYGQNEQLGSGSEVSSAINGSLASHYSIQDSDNPLTDREFLENMKNMELRHRPDNLAIMEDQGSVASKENRSGRLFSRVADTLRSGSRTPTPNSSMSAKARGSNTKLTSTSRSSTRIHGDIIREPWKSSLSDSALLTQDYDQHLSYSPSVLPIVFDGPGRFRSNDNLAEAISEPYQQDFDVGKREKHSTLPSNLNSGDTRKESKELRRATSLVVGKKESSDGSKFRFNFFRGFWRRKQYSFDNKM</sequence>
<proteinExistence type="predicted"/>
<feature type="compositionally biased region" description="Polar residues" evidence="1">
    <location>
        <begin position="150"/>
        <end position="166"/>
    </location>
</feature>
<feature type="compositionally biased region" description="Polar residues" evidence="1">
    <location>
        <begin position="394"/>
        <end position="431"/>
    </location>
</feature>
<feature type="compositionally biased region" description="Low complexity" evidence="1">
    <location>
        <begin position="230"/>
        <end position="241"/>
    </location>
</feature>
<feature type="region of interest" description="Disordered" evidence="1">
    <location>
        <begin position="1"/>
        <end position="91"/>
    </location>
</feature>
<comment type="caution">
    <text evidence="2">The sequence shown here is derived from an EMBL/GenBank/DDBJ whole genome shotgun (WGS) entry which is preliminary data.</text>
</comment>
<accession>A0AAN8X774</accession>
<reference evidence="2 3" key="1">
    <citation type="submission" date="2023-11" db="EMBL/GenBank/DDBJ databases">
        <title>Halocaridina rubra genome assembly.</title>
        <authorList>
            <person name="Smith C."/>
        </authorList>
    </citation>
    <scope>NUCLEOTIDE SEQUENCE [LARGE SCALE GENOMIC DNA]</scope>
    <source>
        <strain evidence="2">EP-1</strain>
        <tissue evidence="2">Whole</tissue>
    </source>
</reference>
<feature type="compositionally biased region" description="Acidic residues" evidence="1">
    <location>
        <begin position="136"/>
        <end position="147"/>
    </location>
</feature>
<evidence type="ECO:0000313" key="2">
    <source>
        <dbReference type="EMBL" id="KAK7075253.1"/>
    </source>
</evidence>
<feature type="region of interest" description="Disordered" evidence="1">
    <location>
        <begin position="271"/>
        <end position="431"/>
    </location>
</feature>
<dbReference type="Proteomes" id="UP001381693">
    <property type="component" value="Unassembled WGS sequence"/>
</dbReference>
<feature type="region of interest" description="Disordered" evidence="1">
    <location>
        <begin position="648"/>
        <end position="681"/>
    </location>
</feature>
<dbReference type="EMBL" id="JAXCGZ010011339">
    <property type="protein sequence ID" value="KAK7075253.1"/>
    <property type="molecule type" value="Genomic_DNA"/>
</dbReference>
<feature type="compositionally biased region" description="Basic and acidic residues" evidence="1">
    <location>
        <begin position="347"/>
        <end position="376"/>
    </location>
</feature>
<feature type="region of interest" description="Disordered" evidence="1">
    <location>
        <begin position="468"/>
        <end position="532"/>
    </location>
</feature>
<feature type="compositionally biased region" description="Polar residues" evidence="1">
    <location>
        <begin position="73"/>
        <end position="85"/>
    </location>
</feature>
<name>A0AAN8X774_HALRR</name>
<feature type="region of interest" description="Disordered" evidence="1">
    <location>
        <begin position="439"/>
        <end position="458"/>
    </location>
</feature>
<feature type="region of interest" description="Disordered" evidence="1">
    <location>
        <begin position="741"/>
        <end position="768"/>
    </location>
</feature>
<feature type="compositionally biased region" description="Low complexity" evidence="1">
    <location>
        <begin position="45"/>
        <end position="55"/>
    </location>
</feature>
<organism evidence="2 3">
    <name type="scientific">Halocaridina rubra</name>
    <name type="common">Hawaiian red shrimp</name>
    <dbReference type="NCBI Taxonomy" id="373956"/>
    <lineage>
        <taxon>Eukaryota</taxon>
        <taxon>Metazoa</taxon>
        <taxon>Ecdysozoa</taxon>
        <taxon>Arthropoda</taxon>
        <taxon>Crustacea</taxon>
        <taxon>Multicrustacea</taxon>
        <taxon>Malacostraca</taxon>
        <taxon>Eumalacostraca</taxon>
        <taxon>Eucarida</taxon>
        <taxon>Decapoda</taxon>
        <taxon>Pleocyemata</taxon>
        <taxon>Caridea</taxon>
        <taxon>Atyoidea</taxon>
        <taxon>Atyidae</taxon>
        <taxon>Halocaridina</taxon>
    </lineage>
</organism>
<keyword evidence="3" id="KW-1185">Reference proteome</keyword>
<dbReference type="AlphaFoldDB" id="A0AAN8X774"/>
<evidence type="ECO:0000313" key="3">
    <source>
        <dbReference type="Proteomes" id="UP001381693"/>
    </source>
</evidence>
<feature type="compositionally biased region" description="Polar residues" evidence="1">
    <location>
        <begin position="502"/>
        <end position="516"/>
    </location>
</feature>
<feature type="compositionally biased region" description="Polar residues" evidence="1">
    <location>
        <begin position="314"/>
        <end position="345"/>
    </location>
</feature>
<gene>
    <name evidence="2" type="ORF">SK128_001717</name>
</gene>
<protein>
    <submittedName>
        <fullName evidence="2">Uncharacterized protein</fullName>
    </submittedName>
</protein>
<feature type="region of interest" description="Disordered" evidence="1">
    <location>
        <begin position="124"/>
        <end position="245"/>
    </location>
</feature>
<evidence type="ECO:0000256" key="1">
    <source>
        <dbReference type="SAM" id="MobiDB-lite"/>
    </source>
</evidence>
<feature type="compositionally biased region" description="Basic and acidic residues" evidence="1">
    <location>
        <begin position="491"/>
        <end position="501"/>
    </location>
</feature>
<feature type="compositionally biased region" description="Polar residues" evidence="1">
    <location>
        <begin position="649"/>
        <end position="672"/>
    </location>
</feature>